<protein>
    <submittedName>
        <fullName evidence="1">Uncharacterized protein</fullName>
    </submittedName>
</protein>
<accession>A0ABC8RWS2</accession>
<gene>
    <name evidence="1" type="ORF">ILEXP_LOCUS17456</name>
</gene>
<evidence type="ECO:0000313" key="2">
    <source>
        <dbReference type="Proteomes" id="UP001642360"/>
    </source>
</evidence>
<sequence>MTAHVGDFDLARFLLNSSSAHQTSRSIGLRGSIGYAAASEPSIHGEMLLEMFIGKRPTDGMFKESLNLHNYVKMNLPETVANAADPRLLQYGGEGATSINYRHPDHRHASSYEIQECLISLFGIGLACSQETPSERLDTSDILAKLLVVRNKFMETGGIHEQRSRIGIQS</sequence>
<dbReference type="InterPro" id="IPR011009">
    <property type="entry name" value="Kinase-like_dom_sf"/>
</dbReference>
<reference evidence="1 2" key="1">
    <citation type="submission" date="2024-02" db="EMBL/GenBank/DDBJ databases">
        <authorList>
            <person name="Vignale AGUSTIN F."/>
            <person name="Sosa J E."/>
            <person name="Modenutti C."/>
        </authorList>
    </citation>
    <scope>NUCLEOTIDE SEQUENCE [LARGE SCALE GENOMIC DNA]</scope>
</reference>
<dbReference type="Proteomes" id="UP001642360">
    <property type="component" value="Unassembled WGS sequence"/>
</dbReference>
<comment type="caution">
    <text evidence="1">The sequence shown here is derived from an EMBL/GenBank/DDBJ whole genome shotgun (WGS) entry which is preliminary data.</text>
</comment>
<dbReference type="AlphaFoldDB" id="A0ABC8RWS2"/>
<dbReference type="PANTHER" id="PTHR48055:SF55">
    <property type="entry name" value="PROTEIN KINASE DOMAIN-CONTAINING PROTEIN"/>
    <property type="match status" value="1"/>
</dbReference>
<dbReference type="Gene3D" id="1.10.510.10">
    <property type="entry name" value="Transferase(Phosphotransferase) domain 1"/>
    <property type="match status" value="1"/>
</dbReference>
<dbReference type="EMBL" id="CAUOFW020001870">
    <property type="protein sequence ID" value="CAK9149416.1"/>
    <property type="molecule type" value="Genomic_DNA"/>
</dbReference>
<dbReference type="PANTHER" id="PTHR48055">
    <property type="entry name" value="LEUCINE-RICH REPEAT RECEPTOR PROTEIN KINASE EMS1"/>
    <property type="match status" value="1"/>
</dbReference>
<keyword evidence="2" id="KW-1185">Reference proteome</keyword>
<proteinExistence type="predicted"/>
<dbReference type="SUPFAM" id="SSF56112">
    <property type="entry name" value="Protein kinase-like (PK-like)"/>
    <property type="match status" value="1"/>
</dbReference>
<evidence type="ECO:0000313" key="1">
    <source>
        <dbReference type="EMBL" id="CAK9149416.1"/>
    </source>
</evidence>
<dbReference type="InterPro" id="IPR051564">
    <property type="entry name" value="LRR_receptor-like_kinase"/>
</dbReference>
<organism evidence="1 2">
    <name type="scientific">Ilex paraguariensis</name>
    <name type="common">yerba mate</name>
    <dbReference type="NCBI Taxonomy" id="185542"/>
    <lineage>
        <taxon>Eukaryota</taxon>
        <taxon>Viridiplantae</taxon>
        <taxon>Streptophyta</taxon>
        <taxon>Embryophyta</taxon>
        <taxon>Tracheophyta</taxon>
        <taxon>Spermatophyta</taxon>
        <taxon>Magnoliopsida</taxon>
        <taxon>eudicotyledons</taxon>
        <taxon>Gunneridae</taxon>
        <taxon>Pentapetalae</taxon>
        <taxon>asterids</taxon>
        <taxon>campanulids</taxon>
        <taxon>Aquifoliales</taxon>
        <taxon>Aquifoliaceae</taxon>
        <taxon>Ilex</taxon>
    </lineage>
</organism>
<name>A0ABC8RWS2_9AQUA</name>